<dbReference type="InterPro" id="IPR026592">
    <property type="entry name" value="BamE"/>
</dbReference>
<dbReference type="InterPro" id="IPR037873">
    <property type="entry name" value="BamE-like"/>
</dbReference>
<dbReference type="Pfam" id="PF04355">
    <property type="entry name" value="BamE"/>
    <property type="match status" value="1"/>
</dbReference>
<dbReference type="PANTHER" id="PTHR37482">
    <property type="entry name" value="OUTER MEMBRANE PROTEIN ASSEMBLY FACTOR BAME"/>
    <property type="match status" value="1"/>
</dbReference>
<feature type="domain" description="Outer membrane protein assembly factor BamE" evidence="5">
    <location>
        <begin position="35"/>
        <end position="108"/>
    </location>
</feature>
<evidence type="ECO:0000256" key="3">
    <source>
        <dbReference type="ARBA" id="ARBA00023237"/>
    </source>
</evidence>
<gene>
    <name evidence="6" type="ordered locus">MICA_994</name>
</gene>
<dbReference type="PROSITE" id="PS51257">
    <property type="entry name" value="PROKAR_LIPOPROTEIN"/>
    <property type="match status" value="1"/>
</dbReference>
<dbReference type="InterPro" id="IPR007450">
    <property type="entry name" value="BamE_dom"/>
</dbReference>
<proteinExistence type="predicted"/>
<accession>G2KLU6</accession>
<dbReference type="PANTHER" id="PTHR37482:SF1">
    <property type="entry name" value="OUTER MEMBRANE PROTEIN ASSEMBLY FACTOR BAME"/>
    <property type="match status" value="1"/>
</dbReference>
<dbReference type="EMBL" id="CP002382">
    <property type="protein sequence ID" value="AEP09325.1"/>
    <property type="molecule type" value="Genomic_DNA"/>
</dbReference>
<feature type="signal peptide" evidence="4">
    <location>
        <begin position="1"/>
        <end position="24"/>
    </location>
</feature>
<feature type="chain" id="PRO_5003432805" evidence="4">
    <location>
        <begin position="25"/>
        <end position="157"/>
    </location>
</feature>
<keyword evidence="3" id="KW-0998">Cell outer membrane</keyword>
<dbReference type="eggNOG" id="COG2913">
    <property type="taxonomic scope" value="Bacteria"/>
</dbReference>
<dbReference type="GO" id="GO:1990063">
    <property type="term" value="C:Bam protein complex"/>
    <property type="evidence" value="ECO:0007669"/>
    <property type="project" value="TreeGrafter"/>
</dbReference>
<evidence type="ECO:0000259" key="5">
    <source>
        <dbReference type="Pfam" id="PF04355"/>
    </source>
</evidence>
<dbReference type="HOGENOM" id="CLU_104933_0_2_5"/>
<evidence type="ECO:0000313" key="7">
    <source>
        <dbReference type="Proteomes" id="UP000009286"/>
    </source>
</evidence>
<dbReference type="AlphaFoldDB" id="G2KLU6"/>
<dbReference type="KEGG" id="mai:MICA_994"/>
<name>G2KLU6_MICAA</name>
<keyword evidence="1 4" id="KW-0732">Signal</keyword>
<dbReference type="GO" id="GO:0051205">
    <property type="term" value="P:protein insertion into membrane"/>
    <property type="evidence" value="ECO:0007669"/>
    <property type="project" value="TreeGrafter"/>
</dbReference>
<sequence length="157" mass="17193">MKKTTPNRFLALSALALVFTGILAAGCTPTVAVRGNIVEDYRLAEVQPGVHTRSDVMRLLGSPTTEGTFDPNTWYYLGQKTEKRGILDPEVIEEKIVVVEFDDMGVAQTVNNVDPNRQNIPYVREKTQTSGNEMTALQQMMGNLGRFNSAGSQATGN</sequence>
<keyword evidence="7" id="KW-1185">Reference proteome</keyword>
<dbReference type="STRING" id="856793.MICA_994"/>
<evidence type="ECO:0000313" key="6">
    <source>
        <dbReference type="EMBL" id="AEP09325.1"/>
    </source>
</evidence>
<evidence type="ECO:0000256" key="1">
    <source>
        <dbReference type="ARBA" id="ARBA00022729"/>
    </source>
</evidence>
<reference evidence="6 7" key="1">
    <citation type="journal article" date="2011" name="BMC Genomics">
        <title>Genomic insights into an obligate epibiotic bacterial predator: Micavibrio aeruginosavorus ARL-13.</title>
        <authorList>
            <person name="Wang Z."/>
            <person name="Kadouri D."/>
            <person name="Wu M."/>
        </authorList>
    </citation>
    <scope>NUCLEOTIDE SEQUENCE [LARGE SCALE GENOMIC DNA]</scope>
    <source>
        <strain evidence="6 7">ARL-13</strain>
    </source>
</reference>
<protein>
    <submittedName>
        <fullName evidence="6">SmpA / OmlA family protein</fullName>
    </submittedName>
</protein>
<evidence type="ECO:0000256" key="2">
    <source>
        <dbReference type="ARBA" id="ARBA00023136"/>
    </source>
</evidence>
<dbReference type="RefSeq" id="WP_014102548.1">
    <property type="nucleotide sequence ID" value="NC_016026.1"/>
</dbReference>
<dbReference type="Gene3D" id="3.30.1450.10">
    <property type="match status" value="1"/>
</dbReference>
<evidence type="ECO:0000256" key="4">
    <source>
        <dbReference type="SAM" id="SignalP"/>
    </source>
</evidence>
<organism evidence="6 7">
    <name type="scientific">Micavibrio aeruginosavorus (strain ARL-13)</name>
    <dbReference type="NCBI Taxonomy" id="856793"/>
    <lineage>
        <taxon>Bacteria</taxon>
        <taxon>Pseudomonadati</taxon>
        <taxon>Bdellovibrionota</taxon>
        <taxon>Bdellovibrionia</taxon>
        <taxon>Bdellovibrionales</taxon>
        <taxon>Pseudobdellovibrionaceae</taxon>
        <taxon>Micavibrio</taxon>
    </lineage>
</organism>
<keyword evidence="2" id="KW-0472">Membrane</keyword>
<dbReference type="GO" id="GO:0030674">
    <property type="term" value="F:protein-macromolecule adaptor activity"/>
    <property type="evidence" value="ECO:0007669"/>
    <property type="project" value="TreeGrafter"/>
</dbReference>
<dbReference type="OrthoDB" id="7160681at2"/>
<dbReference type="GO" id="GO:0043165">
    <property type="term" value="P:Gram-negative-bacterium-type cell outer membrane assembly"/>
    <property type="evidence" value="ECO:0007669"/>
    <property type="project" value="TreeGrafter"/>
</dbReference>
<dbReference type="Proteomes" id="UP000009286">
    <property type="component" value="Chromosome"/>
</dbReference>